<evidence type="ECO:0000256" key="1">
    <source>
        <dbReference type="SAM" id="Phobius"/>
    </source>
</evidence>
<protein>
    <recommendedName>
        <fullName evidence="4">ABC transporter permease</fullName>
    </recommendedName>
</protein>
<gene>
    <name evidence="2" type="ORF">ACFSBI_00240</name>
</gene>
<reference evidence="3" key="1">
    <citation type="journal article" date="2019" name="Int. J. Syst. Evol. Microbiol.">
        <title>The Global Catalogue of Microorganisms (GCM) 10K type strain sequencing project: providing services to taxonomists for standard genome sequencing and annotation.</title>
        <authorList>
            <consortium name="The Broad Institute Genomics Platform"/>
            <consortium name="The Broad Institute Genome Sequencing Center for Infectious Disease"/>
            <person name="Wu L."/>
            <person name="Ma J."/>
        </authorList>
    </citation>
    <scope>NUCLEOTIDE SEQUENCE [LARGE SCALE GENOMIC DNA]</scope>
    <source>
        <strain evidence="3">CGMCC 1.12471</strain>
    </source>
</reference>
<organism evidence="2 3">
    <name type="scientific">Amnibacterium endophyticum</name>
    <dbReference type="NCBI Taxonomy" id="2109337"/>
    <lineage>
        <taxon>Bacteria</taxon>
        <taxon>Bacillati</taxon>
        <taxon>Actinomycetota</taxon>
        <taxon>Actinomycetes</taxon>
        <taxon>Micrococcales</taxon>
        <taxon>Microbacteriaceae</taxon>
        <taxon>Amnibacterium</taxon>
    </lineage>
</organism>
<comment type="caution">
    <text evidence="2">The sequence shown here is derived from an EMBL/GenBank/DDBJ whole genome shotgun (WGS) entry which is preliminary data.</text>
</comment>
<accession>A0ABW4LBA1</accession>
<feature type="transmembrane region" description="Helical" evidence="1">
    <location>
        <begin position="36"/>
        <end position="56"/>
    </location>
</feature>
<name>A0ABW4LBA1_9MICO</name>
<sequence length="60" mass="6301">MSTGSIAEERAVHVRSRGLRLLLGEDGDPVWVRPSLLALLTGSGVLYGVIFADALVGATH</sequence>
<keyword evidence="3" id="KW-1185">Reference proteome</keyword>
<evidence type="ECO:0008006" key="4">
    <source>
        <dbReference type="Google" id="ProtNLM"/>
    </source>
</evidence>
<dbReference type="Proteomes" id="UP001597347">
    <property type="component" value="Unassembled WGS sequence"/>
</dbReference>
<evidence type="ECO:0000313" key="2">
    <source>
        <dbReference type="EMBL" id="MFD1719965.1"/>
    </source>
</evidence>
<keyword evidence="1" id="KW-0472">Membrane</keyword>
<keyword evidence="1" id="KW-1133">Transmembrane helix</keyword>
<dbReference type="EMBL" id="JBHUEA010000001">
    <property type="protein sequence ID" value="MFD1719965.1"/>
    <property type="molecule type" value="Genomic_DNA"/>
</dbReference>
<evidence type="ECO:0000313" key="3">
    <source>
        <dbReference type="Proteomes" id="UP001597347"/>
    </source>
</evidence>
<proteinExistence type="predicted"/>
<keyword evidence="1" id="KW-0812">Transmembrane</keyword>
<dbReference type="RefSeq" id="WP_377931172.1">
    <property type="nucleotide sequence ID" value="NZ_JBHUEA010000001.1"/>
</dbReference>